<comment type="caution">
    <text evidence="2">The sequence shown here is derived from an EMBL/GenBank/DDBJ whole genome shotgun (WGS) entry which is preliminary data.</text>
</comment>
<dbReference type="SUPFAM" id="SSF55961">
    <property type="entry name" value="Bet v1-like"/>
    <property type="match status" value="1"/>
</dbReference>
<keyword evidence="3" id="KW-1185">Reference proteome</keyword>
<sequence>MTYRNEIVVNANRSTVMGVLINPFFFAGIVGHIGILRVKDKLKGEYVTPEYLNSPENDFEVAYVFGTPENYRVTLGYMRGPEISSGEIKYKGGTFDGKFEWEISFILTPLGDNKTRISFLVKAQYKSSVLSRIFGRSEFDLATHIVEGHFIPFIRFYFKPSEEFELNKVEVLSEEGDSNKVIGKFKEVIHKLEAGIVKIFGKNLECLVVVLNREIKKASCITGNDIKTGSEALSLLLLYNGELKMKAYELQLEDLIEKLET</sequence>
<evidence type="ECO:0000313" key="3">
    <source>
        <dbReference type="Proteomes" id="UP000440125"/>
    </source>
</evidence>
<name>A0A6A9QPA6_ACIIN</name>
<dbReference type="AlphaFoldDB" id="A0A6A9QPA6"/>
<keyword evidence="1" id="KW-0812">Transmembrane</keyword>
<dbReference type="OrthoDB" id="38459at2157"/>
<dbReference type="RefSeq" id="WP_155864158.1">
    <property type="nucleotide sequence ID" value="NZ_WFIY01000004.1"/>
</dbReference>
<protein>
    <submittedName>
        <fullName evidence="2">Uncharacterized protein</fullName>
    </submittedName>
</protein>
<dbReference type="Proteomes" id="UP000440125">
    <property type="component" value="Unassembled WGS sequence"/>
</dbReference>
<gene>
    <name evidence="2" type="ORF">D1867_10895</name>
</gene>
<proteinExistence type="predicted"/>
<feature type="transmembrane region" description="Helical" evidence="1">
    <location>
        <begin position="15"/>
        <end position="36"/>
    </location>
</feature>
<dbReference type="EMBL" id="WFIY01000004">
    <property type="protein sequence ID" value="MUM65738.1"/>
    <property type="molecule type" value="Genomic_DNA"/>
</dbReference>
<evidence type="ECO:0000313" key="2">
    <source>
        <dbReference type="EMBL" id="MUM65738.1"/>
    </source>
</evidence>
<accession>A0A6A9QPA6</accession>
<keyword evidence="1" id="KW-0472">Membrane</keyword>
<reference evidence="2 3" key="1">
    <citation type="submission" date="2019-10" db="EMBL/GenBank/DDBJ databases">
        <title>Genome Sequences from Six Type Strain Members of the Archaeal Family Sulfolobaceae: Acidianus ambivalens, Acidianus infernus, Metallosphaera prunae, Stygiolobus azoricus, Sulfolobus metallicus, and Sulfurisphaera ohwakuensis.</title>
        <authorList>
            <person name="Counts J.A."/>
            <person name="Kelly R.M."/>
        </authorList>
    </citation>
    <scope>NUCLEOTIDE SEQUENCE [LARGE SCALE GENOMIC DNA]</scope>
    <source>
        <strain evidence="2 3">DSM 3191</strain>
    </source>
</reference>
<organism evidence="2 3">
    <name type="scientific">Acidianus infernus</name>
    <dbReference type="NCBI Taxonomy" id="12915"/>
    <lineage>
        <taxon>Archaea</taxon>
        <taxon>Thermoproteota</taxon>
        <taxon>Thermoprotei</taxon>
        <taxon>Sulfolobales</taxon>
        <taxon>Sulfolobaceae</taxon>
        <taxon>Acidianus</taxon>
    </lineage>
</organism>
<evidence type="ECO:0000256" key="1">
    <source>
        <dbReference type="SAM" id="Phobius"/>
    </source>
</evidence>
<keyword evidence="1" id="KW-1133">Transmembrane helix</keyword>